<gene>
    <name evidence="1" type="ORF">RNA01_03830</name>
</gene>
<dbReference type="SUPFAM" id="SSF158837">
    <property type="entry name" value="AGR C 984p-like"/>
    <property type="match status" value="1"/>
</dbReference>
<keyword evidence="2" id="KW-1185">Reference proteome</keyword>
<proteinExistence type="predicted"/>
<dbReference type="AlphaFoldDB" id="A0A512HDC2"/>
<protein>
    <recommendedName>
        <fullName evidence="3">Flagellar biosynthesis protein FlgF</fullName>
    </recommendedName>
</protein>
<dbReference type="RefSeq" id="WP_147178274.1">
    <property type="nucleotide sequence ID" value="NZ_BJZP01000002.1"/>
</dbReference>
<reference evidence="1 2" key="1">
    <citation type="submission" date="2019-07" db="EMBL/GenBank/DDBJ databases">
        <title>Whole genome shotgun sequence of Rhizobium naphthalenivorans NBRC 107585.</title>
        <authorList>
            <person name="Hosoyama A."/>
            <person name="Uohara A."/>
            <person name="Ohji S."/>
            <person name="Ichikawa N."/>
        </authorList>
    </citation>
    <scope>NUCLEOTIDE SEQUENCE [LARGE SCALE GENOMIC DNA]</scope>
    <source>
        <strain evidence="1 2">NBRC 107585</strain>
    </source>
</reference>
<dbReference type="EMBL" id="BJZP01000002">
    <property type="protein sequence ID" value="GEO83451.1"/>
    <property type="molecule type" value="Genomic_DNA"/>
</dbReference>
<accession>A0A512HDC2</accession>
<evidence type="ECO:0000313" key="1">
    <source>
        <dbReference type="EMBL" id="GEO83451.1"/>
    </source>
</evidence>
<evidence type="ECO:0008006" key="3">
    <source>
        <dbReference type="Google" id="ProtNLM"/>
    </source>
</evidence>
<sequence length="259" mass="28694">MTTTYTSYRQITQNIDKSIERVAKEPEVARETEYYLSKIGDIKSVDEFMADTRLYNYALKAHGLEDMAYAKAFIRKVLTEGVSSDKAFANQLTDSRYANLATSLNFEAQGAAATSFDKAQQGVVDLYMHEALEQEAGNDNTGVRLALYFERNSSKITSAMDILADDALSQVVRTALQLPDEFAASDIDQQASYLKRVLDIEDFQDPEKTGKFLERFTAMWEIGNPSDNYDPLAVFGSSSGHGISPDLLISINSLKLGGS</sequence>
<dbReference type="InterPro" id="IPR023157">
    <property type="entry name" value="AGR-C-984p-like_sf"/>
</dbReference>
<dbReference type="Gene3D" id="1.10.3700.10">
    <property type="entry name" value="AGR C 984p-like"/>
    <property type="match status" value="1"/>
</dbReference>
<evidence type="ECO:0000313" key="2">
    <source>
        <dbReference type="Proteomes" id="UP000321717"/>
    </source>
</evidence>
<organism evidence="1 2">
    <name type="scientific">Ciceribacter naphthalenivorans</name>
    <dbReference type="NCBI Taxonomy" id="1118451"/>
    <lineage>
        <taxon>Bacteria</taxon>
        <taxon>Pseudomonadati</taxon>
        <taxon>Pseudomonadota</taxon>
        <taxon>Alphaproteobacteria</taxon>
        <taxon>Hyphomicrobiales</taxon>
        <taxon>Rhizobiaceae</taxon>
        <taxon>Ciceribacter</taxon>
    </lineage>
</organism>
<dbReference type="Pfam" id="PF06748">
    <property type="entry name" value="DUF1217"/>
    <property type="match status" value="1"/>
</dbReference>
<comment type="caution">
    <text evidence="1">The sequence shown here is derived from an EMBL/GenBank/DDBJ whole genome shotgun (WGS) entry which is preliminary data.</text>
</comment>
<dbReference type="OrthoDB" id="7824597at2"/>
<name>A0A512HDC2_9HYPH</name>
<dbReference type="InterPro" id="IPR010626">
    <property type="entry name" value="DUF1217"/>
</dbReference>
<dbReference type="Proteomes" id="UP000321717">
    <property type="component" value="Unassembled WGS sequence"/>
</dbReference>